<protein>
    <submittedName>
        <fullName evidence="1">Uncharacterized protein</fullName>
    </submittedName>
</protein>
<gene>
    <name evidence="1" type="ORF">EV684_101603</name>
</gene>
<name>A0A4R2ME85_RUBGE</name>
<comment type="caution">
    <text evidence="1">The sequence shown here is derived from an EMBL/GenBank/DDBJ whole genome shotgun (WGS) entry which is preliminary data.</text>
</comment>
<sequence>MLKLLNAAAAAIGWLTVVAALLAAVGIGRFIWGFELGGEPAQEADQQPAALLASAR</sequence>
<dbReference type="AlphaFoldDB" id="A0A4R2ME85"/>
<evidence type="ECO:0000313" key="2">
    <source>
        <dbReference type="Proteomes" id="UP000295106"/>
    </source>
</evidence>
<evidence type="ECO:0000313" key="1">
    <source>
        <dbReference type="EMBL" id="TCP05729.1"/>
    </source>
</evidence>
<reference evidence="1 2" key="1">
    <citation type="submission" date="2019-03" db="EMBL/GenBank/DDBJ databases">
        <title>Genomic Encyclopedia of Type Strains, Phase IV (KMG-IV): sequencing the most valuable type-strain genomes for metagenomic binning, comparative biology and taxonomic classification.</title>
        <authorList>
            <person name="Goeker M."/>
        </authorList>
    </citation>
    <scope>NUCLEOTIDE SEQUENCE [LARGE SCALE GENOMIC DNA]</scope>
    <source>
        <strain evidence="1 2">DSM 1709</strain>
    </source>
</reference>
<dbReference type="Proteomes" id="UP000295106">
    <property type="component" value="Unassembled WGS sequence"/>
</dbReference>
<organism evidence="1 2">
    <name type="scientific">Rubrivivax gelatinosus</name>
    <name type="common">Rhodocyclus gelatinosus</name>
    <name type="synonym">Rhodopseudomonas gelatinosa</name>
    <dbReference type="NCBI Taxonomy" id="28068"/>
    <lineage>
        <taxon>Bacteria</taxon>
        <taxon>Pseudomonadati</taxon>
        <taxon>Pseudomonadota</taxon>
        <taxon>Betaproteobacteria</taxon>
        <taxon>Burkholderiales</taxon>
        <taxon>Sphaerotilaceae</taxon>
        <taxon>Rubrivivax</taxon>
    </lineage>
</organism>
<proteinExistence type="predicted"/>
<accession>A0A4R2ME85</accession>
<dbReference type="EMBL" id="SLXD01000001">
    <property type="protein sequence ID" value="TCP05729.1"/>
    <property type="molecule type" value="Genomic_DNA"/>
</dbReference>
<dbReference type="RefSeq" id="WP_165908377.1">
    <property type="nucleotide sequence ID" value="NZ_NRRI01000002.1"/>
</dbReference>